<dbReference type="GO" id="GO:0015833">
    <property type="term" value="P:peptide transport"/>
    <property type="evidence" value="ECO:0007669"/>
    <property type="project" value="TreeGrafter"/>
</dbReference>
<reference evidence="3 4" key="1">
    <citation type="submission" date="2016-10" db="EMBL/GenBank/DDBJ databases">
        <authorList>
            <person name="de Groot N.N."/>
        </authorList>
    </citation>
    <scope>NUCLEOTIDE SEQUENCE [LARGE SCALE GENOMIC DNA]</scope>
    <source>
        <strain>J11</strain>
        <strain evidence="4">PG 39</strain>
    </source>
</reference>
<name>A0A1I2SLW6_9CORY</name>
<evidence type="ECO:0000313" key="3">
    <source>
        <dbReference type="EMBL" id="SFG51897.1"/>
    </source>
</evidence>
<evidence type="ECO:0000256" key="1">
    <source>
        <dbReference type="SAM" id="SignalP"/>
    </source>
</evidence>
<protein>
    <submittedName>
        <fullName evidence="3">Oligopeptide transport system substrate-binding protein</fullName>
    </submittedName>
</protein>
<dbReference type="Pfam" id="PF00496">
    <property type="entry name" value="SBP_bac_5"/>
    <property type="match status" value="1"/>
</dbReference>
<dbReference type="GO" id="GO:0043190">
    <property type="term" value="C:ATP-binding cassette (ABC) transporter complex"/>
    <property type="evidence" value="ECO:0007669"/>
    <property type="project" value="InterPro"/>
</dbReference>
<dbReference type="AlphaFoldDB" id="A0A1I2SLW6"/>
<dbReference type="InterPro" id="IPR000914">
    <property type="entry name" value="SBP_5_dom"/>
</dbReference>
<keyword evidence="1" id="KW-0732">Signal</keyword>
<dbReference type="GO" id="GO:1904680">
    <property type="term" value="F:peptide transmembrane transporter activity"/>
    <property type="evidence" value="ECO:0007669"/>
    <property type="project" value="TreeGrafter"/>
</dbReference>
<dbReference type="SUPFAM" id="SSF53850">
    <property type="entry name" value="Periplasmic binding protein-like II"/>
    <property type="match status" value="1"/>
</dbReference>
<accession>A0A1I2SLW6</accession>
<organism evidence="3 4">
    <name type="scientific">Corynebacterium spheniscorum</name>
    <dbReference type="NCBI Taxonomy" id="185761"/>
    <lineage>
        <taxon>Bacteria</taxon>
        <taxon>Bacillati</taxon>
        <taxon>Actinomycetota</taxon>
        <taxon>Actinomycetes</taxon>
        <taxon>Mycobacteriales</taxon>
        <taxon>Corynebacteriaceae</taxon>
        <taxon>Corynebacterium</taxon>
    </lineage>
</organism>
<evidence type="ECO:0000259" key="2">
    <source>
        <dbReference type="Pfam" id="PF00496"/>
    </source>
</evidence>
<dbReference type="InterPro" id="IPR030678">
    <property type="entry name" value="Peptide/Ni-bd"/>
</dbReference>
<feature type="domain" description="Solute-binding protein family 5" evidence="2">
    <location>
        <begin position="76"/>
        <end position="446"/>
    </location>
</feature>
<keyword evidence="4" id="KW-1185">Reference proteome</keyword>
<dbReference type="PROSITE" id="PS51257">
    <property type="entry name" value="PROKAR_LIPOPROTEIN"/>
    <property type="match status" value="1"/>
</dbReference>
<dbReference type="Proteomes" id="UP000199065">
    <property type="component" value="Unassembled WGS sequence"/>
</dbReference>
<dbReference type="EMBL" id="FOPJ01000005">
    <property type="protein sequence ID" value="SFG51897.1"/>
    <property type="molecule type" value="Genomic_DNA"/>
</dbReference>
<dbReference type="OrthoDB" id="9046151at2"/>
<dbReference type="PANTHER" id="PTHR30290">
    <property type="entry name" value="PERIPLASMIC BINDING COMPONENT OF ABC TRANSPORTER"/>
    <property type="match status" value="1"/>
</dbReference>
<dbReference type="Gene3D" id="3.90.76.10">
    <property type="entry name" value="Dipeptide-binding Protein, Domain 1"/>
    <property type="match status" value="1"/>
</dbReference>
<dbReference type="InterPro" id="IPR039424">
    <property type="entry name" value="SBP_5"/>
</dbReference>
<dbReference type="RefSeq" id="WP_092285286.1">
    <property type="nucleotide sequence ID" value="NZ_FOPJ01000005.1"/>
</dbReference>
<sequence length="527" mass="58678">MAHQWKKALTALSLLTLGAGTLTACSSASAEPNFVTVNGTEPQQPLIPGNTNENGGGRVVNMLYSGLVYHDANGVVHNELAENIELEGDRTYQVTLKPDLTFADGSPLTSHSFVDAWNYAVEHEQLTASFFKPIKGYESGVKELEGLKVLDDRHFSIELSDPDESFISRMAYNAFFPLPEAAFEDMAAFGENPVGNGPYKFSEWRHNESLSLVPNENYAGERTPKNDGLRYVFYQRPDAAYADLLAGELDVLDLIPSSAFDTYEQELDGRSVNQPGAMYLEMSIRWDTEHFAGEEGNLRRRAVSMAINRQEINDKIFRGTRTPARDFTSPALDGWDGNIPGVENLEYNPEKAKELWAQADQIQPFSGELLINYNVDGDNQAWTDAVANNITNVLGISATGNPYPDFKSFRDEYRTGHMPGAYRTAWFADYPSLGNFLGPNFRKGNPSNDAQYDNPEFDALLDKAAQAKDTAEANKIYNQAQEHLLRDLPAIPLFYPNIVGGWSEHVSDVTFNWKGLPEYYAVNKASK</sequence>
<dbReference type="PIRSF" id="PIRSF002741">
    <property type="entry name" value="MppA"/>
    <property type="match status" value="1"/>
</dbReference>
<dbReference type="Gene3D" id="3.10.105.10">
    <property type="entry name" value="Dipeptide-binding Protein, Domain 3"/>
    <property type="match status" value="1"/>
</dbReference>
<gene>
    <name evidence="3" type="ORF">SAMN05660282_01129</name>
</gene>
<dbReference type="CDD" id="cd00995">
    <property type="entry name" value="PBP2_NikA_DppA_OppA_like"/>
    <property type="match status" value="1"/>
</dbReference>
<dbReference type="STRING" id="185761.SAMN05660282_01129"/>
<feature type="chain" id="PRO_5011589392" evidence="1">
    <location>
        <begin position="31"/>
        <end position="527"/>
    </location>
</feature>
<dbReference type="GO" id="GO:0042597">
    <property type="term" value="C:periplasmic space"/>
    <property type="evidence" value="ECO:0007669"/>
    <property type="project" value="UniProtKB-ARBA"/>
</dbReference>
<dbReference type="PANTHER" id="PTHR30290:SF83">
    <property type="entry name" value="ABC TRANSPORTER SUBSTRATE-BINDING PROTEIN"/>
    <property type="match status" value="1"/>
</dbReference>
<feature type="signal peptide" evidence="1">
    <location>
        <begin position="1"/>
        <end position="30"/>
    </location>
</feature>
<proteinExistence type="predicted"/>
<dbReference type="Gene3D" id="3.40.190.10">
    <property type="entry name" value="Periplasmic binding protein-like II"/>
    <property type="match status" value="1"/>
</dbReference>
<evidence type="ECO:0000313" key="4">
    <source>
        <dbReference type="Proteomes" id="UP000199065"/>
    </source>
</evidence>